<gene>
    <name evidence="1" type="ORF">COPG_00052</name>
</gene>
<protein>
    <submittedName>
        <fullName evidence="1">Uncharacterized protein</fullName>
    </submittedName>
</protein>
<dbReference type="RefSeq" id="YP_006489238.1">
    <property type="nucleotide sequence ID" value="NC_018088.1"/>
</dbReference>
<name>I3UMD3_9CAUD</name>
<organism evidence="1 2">
    <name type="scientific">Colwellia phage 9A</name>
    <dbReference type="NCBI Taxonomy" id="765765"/>
    <lineage>
        <taxon>Viruses</taxon>
        <taxon>Duplodnaviria</taxon>
        <taxon>Heunggongvirae</taxon>
        <taxon>Uroviricota</taxon>
        <taxon>Caudoviricetes</taxon>
        <taxon>Franklinbayvirus</taxon>
        <taxon>Franklinbayvirus fv9A</taxon>
    </lineage>
</organism>
<accession>I3UMD3</accession>
<dbReference type="KEGG" id="vg:13165469"/>
<proteinExistence type="predicted"/>
<dbReference type="EMBL" id="HQ317390">
    <property type="protein sequence ID" value="AFK66648.1"/>
    <property type="molecule type" value="Genomic_DNA"/>
</dbReference>
<reference evidence="1 2" key="1">
    <citation type="journal article" date="2013" name="Extremophiles">
        <title>Genomic analysis of cold-active Colwelliaphage 9A and psychrophilic phage-host interactions.</title>
        <authorList>
            <person name="Colangelo-Lillis J.R."/>
            <person name="Deming J.W."/>
        </authorList>
    </citation>
    <scope>NUCLEOTIDE SEQUENCE [LARGE SCALE GENOMIC DNA]</scope>
    <source>
        <strain evidence="1">9A</strain>
    </source>
</reference>
<dbReference type="Proteomes" id="UP000005266">
    <property type="component" value="Segment"/>
</dbReference>
<evidence type="ECO:0000313" key="2">
    <source>
        <dbReference type="Proteomes" id="UP000005266"/>
    </source>
</evidence>
<keyword evidence="2" id="KW-1185">Reference proteome</keyword>
<dbReference type="GeneID" id="13165469"/>
<sequence length="161" mass="16903">MAITNTGFLKATVSINTGESVLVVTGAVNCNYVASGTAIFLGDSLQLVEGIEGQSPNAGGTSTITLREPWTGANLVDAKMVAFNTIEGLRDAIRRVREFSEGIVEDSSGKLGRFLTETAKTLTLNVGDVDVNVTPYGYLAPRAMSLFAAIEDGSFMDGGVF</sequence>
<evidence type="ECO:0000313" key="1">
    <source>
        <dbReference type="EMBL" id="AFK66648.1"/>
    </source>
</evidence>